<dbReference type="CDD" id="cd04301">
    <property type="entry name" value="NAT_SF"/>
    <property type="match status" value="1"/>
</dbReference>
<dbReference type="Pfam" id="PF13673">
    <property type="entry name" value="Acetyltransf_10"/>
    <property type="match status" value="1"/>
</dbReference>
<dbReference type="InterPro" id="IPR016181">
    <property type="entry name" value="Acyl_CoA_acyltransferase"/>
</dbReference>
<dbReference type="GO" id="GO:0016747">
    <property type="term" value="F:acyltransferase activity, transferring groups other than amino-acyl groups"/>
    <property type="evidence" value="ECO:0007669"/>
    <property type="project" value="InterPro"/>
</dbReference>
<keyword evidence="2" id="KW-0808">Transferase</keyword>
<dbReference type="OrthoDB" id="9789605at2"/>
<dbReference type="PANTHER" id="PTHR43451:SF1">
    <property type="entry name" value="ACETYLTRANSFERASE"/>
    <property type="match status" value="1"/>
</dbReference>
<dbReference type="InterPro" id="IPR052564">
    <property type="entry name" value="N-acetyltrans/Recomb-assoc"/>
</dbReference>
<dbReference type="AlphaFoldDB" id="A0A3L7ZKZ7"/>
<evidence type="ECO:0000313" key="3">
    <source>
        <dbReference type="Proteomes" id="UP000278164"/>
    </source>
</evidence>
<dbReference type="EMBL" id="RAYI01000076">
    <property type="protein sequence ID" value="RLT71941.1"/>
    <property type="molecule type" value="Genomic_DNA"/>
</dbReference>
<accession>A0A3L7ZKZ7</accession>
<protein>
    <submittedName>
        <fullName evidence="2">GNAT family N-acetyltransferase</fullName>
    </submittedName>
</protein>
<dbReference type="RefSeq" id="WP_121737381.1">
    <property type="nucleotide sequence ID" value="NZ_QXXG01000058.1"/>
</dbReference>
<comment type="caution">
    <text evidence="2">The sequence shown here is derived from an EMBL/GenBank/DDBJ whole genome shotgun (WGS) entry which is preliminary data.</text>
</comment>
<dbReference type="SUPFAM" id="SSF55729">
    <property type="entry name" value="Acyl-CoA N-acyltransferases (Nat)"/>
    <property type="match status" value="1"/>
</dbReference>
<dbReference type="Gene3D" id="3.40.630.30">
    <property type="match status" value="1"/>
</dbReference>
<proteinExistence type="predicted"/>
<dbReference type="PANTHER" id="PTHR43451">
    <property type="entry name" value="ACETYLTRANSFERASE (GNAT) FAMILY PROTEIN"/>
    <property type="match status" value="1"/>
</dbReference>
<evidence type="ECO:0000313" key="2">
    <source>
        <dbReference type="EMBL" id="RLT71941.1"/>
    </source>
</evidence>
<dbReference type="PROSITE" id="PS51186">
    <property type="entry name" value="GNAT"/>
    <property type="match status" value="1"/>
</dbReference>
<gene>
    <name evidence="2" type="ORF">D7V78_18565</name>
</gene>
<dbReference type="Proteomes" id="UP000278164">
    <property type="component" value="Unassembled WGS sequence"/>
</dbReference>
<organism evidence="2 3">
    <name type="scientific">Parabacteroides distasonis</name>
    <dbReference type="NCBI Taxonomy" id="823"/>
    <lineage>
        <taxon>Bacteria</taxon>
        <taxon>Pseudomonadati</taxon>
        <taxon>Bacteroidota</taxon>
        <taxon>Bacteroidia</taxon>
        <taxon>Bacteroidales</taxon>
        <taxon>Tannerellaceae</taxon>
        <taxon>Parabacteroides</taxon>
    </lineage>
</organism>
<feature type="domain" description="N-acetyltransferase" evidence="1">
    <location>
        <begin position="1"/>
        <end position="143"/>
    </location>
</feature>
<reference evidence="2 3" key="1">
    <citation type="submission" date="2018-09" db="EMBL/GenBank/DDBJ databases">
        <title>Murine metabolic-syndrome-specific gut microbial biobank.</title>
        <authorList>
            <person name="Liu C."/>
        </authorList>
    </citation>
    <scope>NUCLEOTIDE SEQUENCE [LARGE SCALE GENOMIC DNA]</scope>
    <source>
        <strain evidence="2 3">8-P5</strain>
    </source>
</reference>
<sequence length="143" mass="16512">MIRKLTQDEYNNAADLSYQVCMECGRNDFTQEVIETFKSFVYDTSLMNALDIYGAFDKHLLIGIIGVHREKQHISLFFVLPHYHRQGIGKSLFDYVMSDCDFTYITVHSSTYAETFYASLGFKKVGKKELNKGIVSIPMERNI</sequence>
<dbReference type="InterPro" id="IPR000182">
    <property type="entry name" value="GNAT_dom"/>
</dbReference>
<evidence type="ECO:0000259" key="1">
    <source>
        <dbReference type="PROSITE" id="PS51186"/>
    </source>
</evidence>
<name>A0A3L7ZKZ7_PARDI</name>